<dbReference type="InterPro" id="IPR051913">
    <property type="entry name" value="GH2_Domain-Containing"/>
</dbReference>
<proteinExistence type="inferred from homology"/>
<dbReference type="EMBL" id="VATY01000002">
    <property type="protein sequence ID" value="TMM56775.1"/>
    <property type="molecule type" value="Genomic_DNA"/>
</dbReference>
<dbReference type="InterPro" id="IPR006104">
    <property type="entry name" value="Glyco_hydro_2_N"/>
</dbReference>
<dbReference type="SUPFAM" id="SSF51445">
    <property type="entry name" value="(Trans)glycosidases"/>
    <property type="match status" value="1"/>
</dbReference>
<evidence type="ECO:0000259" key="8">
    <source>
        <dbReference type="Pfam" id="PF18565"/>
    </source>
</evidence>
<dbReference type="Gene3D" id="2.60.40.10">
    <property type="entry name" value="Immunoglobulins"/>
    <property type="match status" value="3"/>
</dbReference>
<protein>
    <submittedName>
        <fullName evidence="9">Glycoside hydrolase family 2 protein</fullName>
    </submittedName>
</protein>
<dbReference type="Pfam" id="PF00703">
    <property type="entry name" value="Glyco_hydro_2"/>
    <property type="match status" value="1"/>
</dbReference>
<feature type="domain" description="Glycoside hydrolase family 2 immunoglobulin-like beta-sandwich" evidence="4">
    <location>
        <begin position="213"/>
        <end position="315"/>
    </location>
</feature>
<dbReference type="PRINTS" id="PR00132">
    <property type="entry name" value="GLHYDRLASE2"/>
</dbReference>
<dbReference type="PANTHER" id="PTHR42732:SF1">
    <property type="entry name" value="BETA-MANNOSIDASE"/>
    <property type="match status" value="1"/>
</dbReference>
<dbReference type="Gene3D" id="3.20.20.80">
    <property type="entry name" value="Glycosidases"/>
    <property type="match status" value="1"/>
</dbReference>
<dbReference type="InterPro" id="IPR008979">
    <property type="entry name" value="Galactose-bd-like_sf"/>
</dbReference>
<dbReference type="InterPro" id="IPR036156">
    <property type="entry name" value="Beta-gal/glucu_dom_sf"/>
</dbReference>
<organism evidence="9 10">
    <name type="scientific">Maribacter algarum</name>
    <name type="common">ex Zhang et al. 2020</name>
    <dbReference type="NCBI Taxonomy" id="2578118"/>
    <lineage>
        <taxon>Bacteria</taxon>
        <taxon>Pseudomonadati</taxon>
        <taxon>Bacteroidota</taxon>
        <taxon>Flavobacteriia</taxon>
        <taxon>Flavobacteriales</taxon>
        <taxon>Flavobacteriaceae</taxon>
        <taxon>Maribacter</taxon>
    </lineage>
</organism>
<dbReference type="Pfam" id="PF16355">
    <property type="entry name" value="DUF4982"/>
    <property type="match status" value="1"/>
</dbReference>
<dbReference type="SUPFAM" id="SSF49303">
    <property type="entry name" value="beta-Galactosidase/glucuronidase domain"/>
    <property type="match status" value="1"/>
</dbReference>
<dbReference type="SUPFAM" id="SSF49785">
    <property type="entry name" value="Galactose-binding domain-like"/>
    <property type="match status" value="1"/>
</dbReference>
<feature type="domain" description="Glycosyl hydrolases family 2 sugar binding" evidence="6">
    <location>
        <begin position="56"/>
        <end position="194"/>
    </location>
</feature>
<comment type="caution">
    <text evidence="9">The sequence shown here is derived from an EMBL/GenBank/DDBJ whole genome shotgun (WGS) entry which is preliminary data.</text>
</comment>
<dbReference type="Pfam" id="PF02837">
    <property type="entry name" value="Glyco_hydro_2_N"/>
    <property type="match status" value="1"/>
</dbReference>
<evidence type="ECO:0000256" key="3">
    <source>
        <dbReference type="ARBA" id="ARBA00023295"/>
    </source>
</evidence>
<dbReference type="Pfam" id="PF18565">
    <property type="entry name" value="Glyco_hydro2_C5"/>
    <property type="match status" value="1"/>
</dbReference>
<dbReference type="InterPro" id="IPR008964">
    <property type="entry name" value="Invasin/intimin_cell_adhesion"/>
</dbReference>
<comment type="similarity">
    <text evidence="1">Belongs to the glycosyl hydrolase 2 family.</text>
</comment>
<dbReference type="GO" id="GO:0005975">
    <property type="term" value="P:carbohydrate metabolic process"/>
    <property type="evidence" value="ECO:0007669"/>
    <property type="project" value="InterPro"/>
</dbReference>
<dbReference type="RefSeq" id="WP_138657759.1">
    <property type="nucleotide sequence ID" value="NZ_VATY01000002.1"/>
</dbReference>
<evidence type="ECO:0000259" key="6">
    <source>
        <dbReference type="Pfam" id="PF02837"/>
    </source>
</evidence>
<evidence type="ECO:0000313" key="9">
    <source>
        <dbReference type="EMBL" id="TMM56775.1"/>
    </source>
</evidence>
<dbReference type="SUPFAM" id="SSF49373">
    <property type="entry name" value="Invasin/intimin cell-adhesion fragments"/>
    <property type="match status" value="1"/>
</dbReference>
<dbReference type="GO" id="GO:0004553">
    <property type="term" value="F:hydrolase activity, hydrolyzing O-glycosyl compounds"/>
    <property type="evidence" value="ECO:0007669"/>
    <property type="project" value="InterPro"/>
</dbReference>
<dbReference type="InterPro" id="IPR006101">
    <property type="entry name" value="Glyco_hydro_2"/>
</dbReference>
<feature type="domain" description="DUF4982" evidence="7">
    <location>
        <begin position="578"/>
        <end position="640"/>
    </location>
</feature>
<dbReference type="Pfam" id="PF02836">
    <property type="entry name" value="Glyco_hydro_2_C"/>
    <property type="match status" value="1"/>
</dbReference>
<accession>A0A5S3QGW3</accession>
<dbReference type="InterPro" id="IPR017853">
    <property type="entry name" value="GH"/>
</dbReference>
<dbReference type="InterPro" id="IPR006103">
    <property type="entry name" value="Glyco_hydro_2_cat"/>
</dbReference>
<sequence length="942" mass="106404">MKASYTQYIIILTLFIFTSHMLSSQDFDTKTRVKLEINEDWDFYLEKNQGTQQELHSDRAKWERVSVPHTLELVPIDVTGLDSTYQTKFHRNVGWYKKRISTKISANLKVFIEFEGVHQVTNLWVNGKHVGEHSIGGYTPFHFDITDFVFKDGRENEFLLSADNRLNASVPPDGNQYDYIKFSGLYRDVYLVTTNEVYVTFPWEDQYAGVFMTTPSVTPQNATIDVRTTIRNETSSTKECKLITRIIDDNELVISKLVSNKPILPNSDNTFSQIGGISENLRLWSIESPYLYRVNTTVYVDGVPVDVVENKLGIRKFEYIRDKGFLLNGKEVELVGANRHQAYPFIGDAVPNSLHWKDAWQFKQAGFNIVRLAHYPHDNSFIEACDELGILVYEEPPSWIGIGDDAWFSNLEEATRRMIRNHRNHPSILMWGGSLNHRGPVPQLHYACKQEDPTRMTASNGSPWSGPRNSGVTDIYTPMDYQNMDINPNEFTFLCEHGSSADASRNQFEVSKARASANHLGVAVWTAHDYQAFKPNRGLYPRRIFSMYREPNPVYYWYQSEMLERPIVHIADERASEDKQVLVFSNSEEIELSKDGKVIARQFPDQNDDRPYIEHPSFTFDYDWKEGELTAKGISNGKIVKTHSLGKSKSPYRLKVLIEDDNKPFNANASDIKVVKAYVLDKAGNHVTKDSTAVTFTIKGAGKIIGDAALGANPFKAYHGVATAFIKSKSTAGMITVEASAVGLKSSKVSINSVPYNSNRSKTDIKPYYELKEAKIDFGGGKERLVQFGWSEWNPSLKPKLKDFPKLSIGIESDSQLEWRNGWGLSADLAYVGADGIESYKDITIVLSNLAKGTYSITSYHHLMEEQKNVPNYTIHILDSSGVDTTVSIKPTSGNRLGNSKPASKSYEIQSNGNVPVLITIGSDESTNPVILNGFKIKEIKN</sequence>
<feature type="domain" description="Glycoside hydrolase family 2" evidence="8">
    <location>
        <begin position="660"/>
        <end position="749"/>
    </location>
</feature>
<name>A0A5S3QGW3_9FLAO</name>
<dbReference type="InterPro" id="IPR006102">
    <property type="entry name" value="Ig-like_GH2"/>
</dbReference>
<feature type="domain" description="Glycoside hydrolase family 2 catalytic" evidence="5">
    <location>
        <begin position="320"/>
        <end position="482"/>
    </location>
</feature>
<gene>
    <name evidence="9" type="ORF">FEE95_09745</name>
</gene>
<evidence type="ECO:0000256" key="1">
    <source>
        <dbReference type="ARBA" id="ARBA00007401"/>
    </source>
</evidence>
<dbReference type="Gene3D" id="2.60.120.260">
    <property type="entry name" value="Galactose-binding domain-like"/>
    <property type="match status" value="1"/>
</dbReference>
<evidence type="ECO:0000313" key="10">
    <source>
        <dbReference type="Proteomes" id="UP000310314"/>
    </source>
</evidence>
<dbReference type="InterPro" id="IPR032311">
    <property type="entry name" value="DUF4982"/>
</dbReference>
<evidence type="ECO:0000259" key="7">
    <source>
        <dbReference type="Pfam" id="PF16355"/>
    </source>
</evidence>
<reference evidence="9 10" key="1">
    <citation type="submission" date="2019-05" db="EMBL/GenBank/DDBJ databases">
        <authorList>
            <person name="Zhang J.-Y."/>
            <person name="Feg X."/>
            <person name="Du Z.-J."/>
        </authorList>
    </citation>
    <scope>NUCLEOTIDE SEQUENCE [LARGE SCALE GENOMIC DNA]</scope>
    <source>
        <strain evidence="9 10">RZ26</strain>
    </source>
</reference>
<evidence type="ECO:0000256" key="2">
    <source>
        <dbReference type="ARBA" id="ARBA00022801"/>
    </source>
</evidence>
<evidence type="ECO:0000259" key="4">
    <source>
        <dbReference type="Pfam" id="PF00703"/>
    </source>
</evidence>
<evidence type="ECO:0000259" key="5">
    <source>
        <dbReference type="Pfam" id="PF02836"/>
    </source>
</evidence>
<dbReference type="InterPro" id="IPR013783">
    <property type="entry name" value="Ig-like_fold"/>
</dbReference>
<dbReference type="AlphaFoldDB" id="A0A5S3QGW3"/>
<dbReference type="OrthoDB" id="9801077at2"/>
<keyword evidence="3" id="KW-0326">Glycosidase</keyword>
<keyword evidence="10" id="KW-1185">Reference proteome</keyword>
<dbReference type="PANTHER" id="PTHR42732">
    <property type="entry name" value="BETA-GALACTOSIDASE"/>
    <property type="match status" value="1"/>
</dbReference>
<dbReference type="InterPro" id="IPR040605">
    <property type="entry name" value="Glyco_hydro2_dom5"/>
</dbReference>
<keyword evidence="2 9" id="KW-0378">Hydrolase</keyword>
<dbReference type="Proteomes" id="UP000310314">
    <property type="component" value="Unassembled WGS sequence"/>
</dbReference>